<dbReference type="EMBL" id="QZEY01000015">
    <property type="protein sequence ID" value="RJL24531.1"/>
    <property type="molecule type" value="Genomic_DNA"/>
</dbReference>
<reference evidence="2 3" key="1">
    <citation type="submission" date="2018-09" db="EMBL/GenBank/DDBJ databases">
        <title>YIM 75507 draft genome.</title>
        <authorList>
            <person name="Tang S."/>
            <person name="Feng Y."/>
        </authorList>
    </citation>
    <scope>NUCLEOTIDE SEQUENCE [LARGE SCALE GENOMIC DNA]</scope>
    <source>
        <strain evidence="2 3">YIM 75507</strain>
    </source>
</reference>
<evidence type="ECO:0000313" key="2">
    <source>
        <dbReference type="EMBL" id="RJL24531.1"/>
    </source>
</evidence>
<feature type="region of interest" description="Disordered" evidence="1">
    <location>
        <begin position="24"/>
        <end position="78"/>
    </location>
</feature>
<evidence type="ECO:0000256" key="1">
    <source>
        <dbReference type="SAM" id="MobiDB-lite"/>
    </source>
</evidence>
<comment type="caution">
    <text evidence="2">The sequence shown here is derived from an EMBL/GenBank/DDBJ whole genome shotgun (WGS) entry which is preliminary data.</text>
</comment>
<gene>
    <name evidence="2" type="ORF">D5H75_29915</name>
</gene>
<feature type="compositionally biased region" description="Basic residues" evidence="1">
    <location>
        <begin position="56"/>
        <end position="66"/>
    </location>
</feature>
<keyword evidence="3" id="KW-1185">Reference proteome</keyword>
<protein>
    <submittedName>
        <fullName evidence="2">Uncharacterized protein</fullName>
    </submittedName>
</protein>
<name>A0A3A4A8X0_9ACTN</name>
<dbReference type="Proteomes" id="UP000265768">
    <property type="component" value="Unassembled WGS sequence"/>
</dbReference>
<evidence type="ECO:0000313" key="3">
    <source>
        <dbReference type="Proteomes" id="UP000265768"/>
    </source>
</evidence>
<organism evidence="2 3">
    <name type="scientific">Bailinhaonella thermotolerans</name>
    <dbReference type="NCBI Taxonomy" id="1070861"/>
    <lineage>
        <taxon>Bacteria</taxon>
        <taxon>Bacillati</taxon>
        <taxon>Actinomycetota</taxon>
        <taxon>Actinomycetes</taxon>
        <taxon>Streptosporangiales</taxon>
        <taxon>Streptosporangiaceae</taxon>
        <taxon>Bailinhaonella</taxon>
    </lineage>
</organism>
<proteinExistence type="predicted"/>
<feature type="compositionally biased region" description="Low complexity" evidence="1">
    <location>
        <begin position="45"/>
        <end position="55"/>
    </location>
</feature>
<accession>A0A3A4A8X0</accession>
<dbReference type="AlphaFoldDB" id="A0A3A4A8X0"/>
<sequence length="78" mass="7755">MHPILPYATEISAIRPARAPIGNAGPYGGHAAAPPGGRGFPRPPGAAAGRSAAVRGGRRGGPRRAAARAAEVRSRAAP</sequence>